<name>A0A913ZSC0_PATMI</name>
<evidence type="ECO:0000256" key="16">
    <source>
        <dbReference type="ARBA" id="ARBA00046528"/>
    </source>
</evidence>
<keyword evidence="8" id="KW-0999">Mitochondrion inner membrane</keyword>
<comment type="subcellular location">
    <subcellularLocation>
        <location evidence="2">Mitochondrion inner membrane</location>
        <topology evidence="2">Single-pass membrane protein</topology>
    </subcellularLocation>
</comment>
<reference evidence="18" key="1">
    <citation type="submission" date="2022-11" db="UniProtKB">
        <authorList>
            <consortium name="EnsemblMetazoa"/>
        </authorList>
    </citation>
    <scope>IDENTIFICATION</scope>
</reference>
<evidence type="ECO:0000256" key="11">
    <source>
        <dbReference type="ARBA" id="ARBA00022989"/>
    </source>
</evidence>
<dbReference type="InterPro" id="IPR019329">
    <property type="entry name" value="NADH_UbQ_OxRdtase_ESSS_su"/>
</dbReference>
<evidence type="ECO:0000256" key="3">
    <source>
        <dbReference type="ARBA" id="ARBA00008915"/>
    </source>
</evidence>
<dbReference type="AlphaFoldDB" id="A0A913ZSC0"/>
<dbReference type="EnsemblMetazoa" id="XM_038198599.1">
    <property type="protein sequence ID" value="XP_038054527.1"/>
    <property type="gene ID" value="LOC119726757"/>
</dbReference>
<keyword evidence="19" id="KW-1185">Reference proteome</keyword>
<evidence type="ECO:0000256" key="2">
    <source>
        <dbReference type="ARBA" id="ARBA00004434"/>
    </source>
</evidence>
<organism evidence="18 19">
    <name type="scientific">Patiria miniata</name>
    <name type="common">Bat star</name>
    <name type="synonym">Asterina miniata</name>
    <dbReference type="NCBI Taxonomy" id="46514"/>
    <lineage>
        <taxon>Eukaryota</taxon>
        <taxon>Metazoa</taxon>
        <taxon>Echinodermata</taxon>
        <taxon>Eleutherozoa</taxon>
        <taxon>Asterozoa</taxon>
        <taxon>Asteroidea</taxon>
        <taxon>Valvatacea</taxon>
        <taxon>Valvatida</taxon>
        <taxon>Asterinidae</taxon>
        <taxon>Patiria</taxon>
    </lineage>
</organism>
<evidence type="ECO:0000256" key="12">
    <source>
        <dbReference type="ARBA" id="ARBA00023128"/>
    </source>
</evidence>
<proteinExistence type="inferred from homology"/>
<evidence type="ECO:0000256" key="8">
    <source>
        <dbReference type="ARBA" id="ARBA00022792"/>
    </source>
</evidence>
<protein>
    <recommendedName>
        <fullName evidence="4">NADH dehydrogenase [ubiquinone] 1 beta subcomplex subunit 11, mitochondrial</fullName>
    </recommendedName>
    <alternativeName>
        <fullName evidence="15">Complex I-ESSS</fullName>
    </alternativeName>
    <alternativeName>
        <fullName evidence="14">NADH-ubiquinone oxidoreductase ESSS subunit</fullName>
    </alternativeName>
</protein>
<evidence type="ECO:0000256" key="7">
    <source>
        <dbReference type="ARBA" id="ARBA00022692"/>
    </source>
</evidence>
<keyword evidence="11 17" id="KW-1133">Transmembrane helix</keyword>
<accession>A0A913ZSC0</accession>
<dbReference type="GeneID" id="119726757"/>
<evidence type="ECO:0000256" key="17">
    <source>
        <dbReference type="SAM" id="Phobius"/>
    </source>
</evidence>
<keyword evidence="5" id="KW-0813">Transport</keyword>
<dbReference type="GO" id="GO:0005743">
    <property type="term" value="C:mitochondrial inner membrane"/>
    <property type="evidence" value="ECO:0007669"/>
    <property type="project" value="UniProtKB-SubCell"/>
</dbReference>
<dbReference type="OrthoDB" id="5917019at2759"/>
<keyword evidence="6" id="KW-0679">Respiratory chain</keyword>
<evidence type="ECO:0000256" key="5">
    <source>
        <dbReference type="ARBA" id="ARBA00022448"/>
    </source>
</evidence>
<keyword evidence="9" id="KW-0809">Transit peptide</keyword>
<keyword evidence="12" id="KW-0496">Mitochondrion</keyword>
<feature type="transmembrane region" description="Helical" evidence="17">
    <location>
        <begin position="100"/>
        <end position="121"/>
    </location>
</feature>
<comment type="subunit">
    <text evidence="16">Complex I is composed of 45 different subunits. Interacts with BCAP31.</text>
</comment>
<evidence type="ECO:0000256" key="13">
    <source>
        <dbReference type="ARBA" id="ARBA00023136"/>
    </source>
</evidence>
<keyword evidence="7 17" id="KW-0812">Transmembrane</keyword>
<dbReference type="Proteomes" id="UP000887568">
    <property type="component" value="Unplaced"/>
</dbReference>
<dbReference type="PANTHER" id="PTHR13327">
    <property type="entry name" value="NADH-UBIQUINONE OXIDOREDUCTASE ESSS SUBUNIT, MITOCHONDRIAL PRECURSOR"/>
    <property type="match status" value="1"/>
</dbReference>
<dbReference type="Pfam" id="PF10183">
    <property type="entry name" value="ESSS"/>
    <property type="match status" value="1"/>
</dbReference>
<sequence>MAALVRGTRVGSRLMTLLQRNSSRLRTHIPAVPVRIYSSTSKKVNQSEYVTGRRTEVDEERIQEIIREGKREPSVDPNDPGYVSHGFSKDPHIDTWSYRWIFFMGFSILMVVAPLYVHYLPESNGRQWARRQAEIVINERRKKGVPLIDANMSDPDKIVLPSEEEEERVWKNLHR</sequence>
<comment type="function">
    <text evidence="1">Accessory subunit of the mitochondrial membrane respiratory chain NADH dehydrogenase (Complex I), that is believed not to be involved in catalysis. Complex I functions in the transfer of electrons from NADH to the respiratory chain. The immediate electron acceptor for the enzyme is believed to be ubiquinone.</text>
</comment>
<evidence type="ECO:0000256" key="10">
    <source>
        <dbReference type="ARBA" id="ARBA00022982"/>
    </source>
</evidence>
<evidence type="ECO:0000313" key="18">
    <source>
        <dbReference type="EnsemblMetazoa" id="XP_038054527.1"/>
    </source>
</evidence>
<comment type="similarity">
    <text evidence="3">Belongs to the complex I NDUFB11 subunit family.</text>
</comment>
<keyword evidence="10" id="KW-0249">Electron transport</keyword>
<evidence type="ECO:0000256" key="6">
    <source>
        <dbReference type="ARBA" id="ARBA00022660"/>
    </source>
</evidence>
<evidence type="ECO:0000313" key="19">
    <source>
        <dbReference type="Proteomes" id="UP000887568"/>
    </source>
</evidence>
<evidence type="ECO:0000256" key="1">
    <source>
        <dbReference type="ARBA" id="ARBA00003195"/>
    </source>
</evidence>
<evidence type="ECO:0000256" key="9">
    <source>
        <dbReference type="ARBA" id="ARBA00022946"/>
    </source>
</evidence>
<keyword evidence="13 17" id="KW-0472">Membrane</keyword>
<evidence type="ECO:0000256" key="4">
    <source>
        <dbReference type="ARBA" id="ARBA00018632"/>
    </source>
</evidence>
<dbReference type="RefSeq" id="XP_038054527.1">
    <property type="nucleotide sequence ID" value="XM_038198599.1"/>
</dbReference>
<evidence type="ECO:0000256" key="14">
    <source>
        <dbReference type="ARBA" id="ARBA00030753"/>
    </source>
</evidence>
<evidence type="ECO:0000256" key="15">
    <source>
        <dbReference type="ARBA" id="ARBA00031387"/>
    </source>
</evidence>
<dbReference type="PANTHER" id="PTHR13327:SF0">
    <property type="entry name" value="NADH DEHYDROGENASE [UBIQUINONE] 1 BETA SUBCOMPLEX SUBUNIT 11, MITOCHONDRIAL"/>
    <property type="match status" value="1"/>
</dbReference>
<dbReference type="OMA" id="PLYVHYL"/>